<dbReference type="InterPro" id="IPR011250">
    <property type="entry name" value="OMP/PagP_B-barrel"/>
</dbReference>
<protein>
    <submittedName>
        <fullName evidence="1">Uncharacterized protein</fullName>
    </submittedName>
</protein>
<name>I5C4L7_9BACT</name>
<evidence type="ECO:0000313" key="1">
    <source>
        <dbReference type="EMBL" id="EIM76769.1"/>
    </source>
</evidence>
<evidence type="ECO:0000313" key="2">
    <source>
        <dbReference type="Proteomes" id="UP000005551"/>
    </source>
</evidence>
<gene>
    <name evidence="1" type="ORF">A3SI_08631</name>
</gene>
<dbReference type="Gene3D" id="2.40.160.20">
    <property type="match status" value="1"/>
</dbReference>
<dbReference type="OrthoDB" id="1122114at2"/>
<comment type="caution">
    <text evidence="1">The sequence shown here is derived from an EMBL/GenBank/DDBJ whole genome shotgun (WGS) entry which is preliminary data.</text>
</comment>
<dbReference type="EMBL" id="AJYA01000018">
    <property type="protein sequence ID" value="EIM76769.1"/>
    <property type="molecule type" value="Genomic_DNA"/>
</dbReference>
<dbReference type="SUPFAM" id="SSF56925">
    <property type="entry name" value="OMPA-like"/>
    <property type="match status" value="1"/>
</dbReference>
<organism evidence="1 2">
    <name type="scientific">Nitritalea halalkaliphila LW7</name>
    <dbReference type="NCBI Taxonomy" id="1189621"/>
    <lineage>
        <taxon>Bacteria</taxon>
        <taxon>Pseudomonadati</taxon>
        <taxon>Bacteroidota</taxon>
        <taxon>Cytophagia</taxon>
        <taxon>Cytophagales</taxon>
        <taxon>Cyclobacteriaceae</taxon>
        <taxon>Nitritalea</taxon>
    </lineage>
</organism>
<keyword evidence="2" id="KW-1185">Reference proteome</keyword>
<dbReference type="Proteomes" id="UP000005551">
    <property type="component" value="Unassembled WGS sequence"/>
</dbReference>
<sequence>MRLKYMHEWRADTWFFGFGFAGEYFPIDDVSINAQTTFLLPATGIANSLDIDGRYYFTQDKFQLYGLLGWGYYYRNFEFNEIGHLHKHAINVGAGFLYKFIDEIGLEAEYKFQAGQINTSIFRLGVVYFIN</sequence>
<dbReference type="AlphaFoldDB" id="I5C4L7"/>
<proteinExistence type="predicted"/>
<accession>I5C4L7</accession>
<reference evidence="1 2" key="1">
    <citation type="submission" date="2012-05" db="EMBL/GenBank/DDBJ databases">
        <title>Genome sequence of Nitritalea halalkaliphila LW7.</title>
        <authorList>
            <person name="Jangir P.K."/>
            <person name="Singh A."/>
            <person name="Shivaji S."/>
            <person name="Sharma R."/>
        </authorList>
    </citation>
    <scope>NUCLEOTIDE SEQUENCE [LARGE SCALE GENOMIC DNA]</scope>
    <source>
        <strain evidence="1 2">LW7</strain>
    </source>
</reference>
<dbReference type="STRING" id="1189621.A3SI_08631"/>